<dbReference type="EMBL" id="JAAAIL010002428">
    <property type="protein sequence ID" value="KAG0257364.1"/>
    <property type="molecule type" value="Genomic_DNA"/>
</dbReference>
<dbReference type="AlphaFoldDB" id="A0AAD4H1D1"/>
<dbReference type="Proteomes" id="UP001194580">
    <property type="component" value="Unassembled WGS sequence"/>
</dbReference>
<feature type="coiled-coil region" evidence="1">
    <location>
        <begin position="3"/>
        <end position="62"/>
    </location>
</feature>
<evidence type="ECO:0000313" key="3">
    <source>
        <dbReference type="Proteomes" id="UP001194580"/>
    </source>
</evidence>
<keyword evidence="1" id="KW-0175">Coiled coil</keyword>
<organism evidence="2 3">
    <name type="scientific">Linnemannia exigua</name>
    <dbReference type="NCBI Taxonomy" id="604196"/>
    <lineage>
        <taxon>Eukaryota</taxon>
        <taxon>Fungi</taxon>
        <taxon>Fungi incertae sedis</taxon>
        <taxon>Mucoromycota</taxon>
        <taxon>Mortierellomycotina</taxon>
        <taxon>Mortierellomycetes</taxon>
        <taxon>Mortierellales</taxon>
        <taxon>Mortierellaceae</taxon>
        <taxon>Linnemannia</taxon>
    </lineage>
</organism>
<evidence type="ECO:0000313" key="2">
    <source>
        <dbReference type="EMBL" id="KAG0257364.1"/>
    </source>
</evidence>
<accession>A0AAD4H1D1</accession>
<gene>
    <name evidence="2" type="ORF">BGZ95_005261</name>
</gene>
<name>A0AAD4H1D1_9FUNG</name>
<sequence length="71" mass="8136">MSAEELKNKIHELDILTEELSSLRPKATVYAKRVPSSKLFFLENKKQLVVNKKKELVEAKAELARVPTLRS</sequence>
<evidence type="ECO:0000256" key="1">
    <source>
        <dbReference type="SAM" id="Coils"/>
    </source>
</evidence>
<proteinExistence type="predicted"/>
<reference evidence="2" key="1">
    <citation type="journal article" date="2020" name="Fungal Divers.">
        <title>Resolving the Mortierellaceae phylogeny through synthesis of multi-gene phylogenetics and phylogenomics.</title>
        <authorList>
            <person name="Vandepol N."/>
            <person name="Liber J."/>
            <person name="Desiro A."/>
            <person name="Na H."/>
            <person name="Kennedy M."/>
            <person name="Barry K."/>
            <person name="Grigoriev I.V."/>
            <person name="Miller A.N."/>
            <person name="O'Donnell K."/>
            <person name="Stajich J.E."/>
            <person name="Bonito G."/>
        </authorList>
    </citation>
    <scope>NUCLEOTIDE SEQUENCE</scope>
    <source>
        <strain evidence="2">NRRL 28262</strain>
    </source>
</reference>
<keyword evidence="3" id="KW-1185">Reference proteome</keyword>
<protein>
    <submittedName>
        <fullName evidence="2">Uncharacterized protein</fullName>
    </submittedName>
</protein>
<comment type="caution">
    <text evidence="2">The sequence shown here is derived from an EMBL/GenBank/DDBJ whole genome shotgun (WGS) entry which is preliminary data.</text>
</comment>